<dbReference type="Proteomes" id="UP000184080">
    <property type="component" value="Unassembled WGS sequence"/>
</dbReference>
<evidence type="ECO:0000256" key="6">
    <source>
        <dbReference type="ARBA" id="ARBA00023136"/>
    </source>
</evidence>
<dbReference type="GO" id="GO:0015421">
    <property type="term" value="F:ABC-type oligopeptide transporter activity"/>
    <property type="evidence" value="ECO:0007669"/>
    <property type="project" value="TreeGrafter"/>
</dbReference>
<dbReference type="Gene3D" id="1.20.1560.10">
    <property type="entry name" value="ABC transporter type 1, transmembrane domain"/>
    <property type="match status" value="1"/>
</dbReference>
<dbReference type="RefSeq" id="WP_073004263.1">
    <property type="nucleotide sequence ID" value="NZ_FQZO01000001.1"/>
</dbReference>
<dbReference type="InterPro" id="IPR017871">
    <property type="entry name" value="ABC_transporter-like_CS"/>
</dbReference>
<dbReference type="InterPro" id="IPR003593">
    <property type="entry name" value="AAA+_ATPase"/>
</dbReference>
<evidence type="ECO:0000259" key="9">
    <source>
        <dbReference type="PROSITE" id="PS50929"/>
    </source>
</evidence>
<evidence type="ECO:0000256" key="2">
    <source>
        <dbReference type="ARBA" id="ARBA00022692"/>
    </source>
</evidence>
<sequence length="583" mass="64598">MNEKNNEIIFSPPKNSTKLVSYIKKYSKQFIITAITGIAFNSAMVLGPIFQGKLLDAAISSNGMEGILKAGMQFIGITLSFQVARFFKRYYVRDMANRMSGDMRVGIMESILSTDLNTIEKQKVGDMMSTTVGDVDIVVEAIRKTITEIFDTGVLMIAYWVALMSYDIKITLLATIPIPIVISLAQLMRKTVQNKSKEARKANSKTTTHIRKIISQINILRLYGREEAELNRLKEKLDIQASKTAVATVLKNGLAPVYSALASIGIIIVIALGGNKVIDKSWSIGQLTAYVAMFIALSTRTTTAAKLFNIQQGAKASWERVKNLMVKDNAITKLSETTLKPKKMSIKKFSFKYPTGDKYVINNISFNVSSGMIIGITGPVGCGKSALGLALTGLYDYEGNILLEGEELKDIPDNKKLATVTYMGHDPFLFSDTLENNITWGNENPEKLERVLNIASLKTDISKFEKGVKTQVAEKGSKVSGGQRQRISLARALYKDASIVILDDPFSAVDIYTEGKIIEALRQNAKGKFIFIFSHRLESFKYTDKVIVLDKGKIVQMGTHEELSNNEGIYNKIIDSQKFMGVN</sequence>
<dbReference type="InterPro" id="IPR003439">
    <property type="entry name" value="ABC_transporter-like_ATP-bd"/>
</dbReference>
<dbReference type="Pfam" id="PF00664">
    <property type="entry name" value="ABC_membrane"/>
    <property type="match status" value="1"/>
</dbReference>
<proteinExistence type="predicted"/>
<keyword evidence="2 7" id="KW-0812">Transmembrane</keyword>
<dbReference type="EMBL" id="FQZO01000001">
    <property type="protein sequence ID" value="SHI57247.1"/>
    <property type="molecule type" value="Genomic_DNA"/>
</dbReference>
<dbReference type="InterPro" id="IPR011527">
    <property type="entry name" value="ABC1_TM_dom"/>
</dbReference>
<reference evidence="10 11" key="1">
    <citation type="submission" date="2016-11" db="EMBL/GenBank/DDBJ databases">
        <authorList>
            <person name="Jaros S."/>
            <person name="Januszkiewicz K."/>
            <person name="Wedrychowicz H."/>
        </authorList>
    </citation>
    <scope>NUCLEOTIDE SEQUENCE [LARGE SCALE GENOMIC DNA]</scope>
    <source>
        <strain evidence="10 11">DSM 21864</strain>
    </source>
</reference>
<gene>
    <name evidence="10" type="ORF">SAMN05444401_1039</name>
</gene>
<dbReference type="GO" id="GO:0016887">
    <property type="term" value="F:ATP hydrolysis activity"/>
    <property type="evidence" value="ECO:0007669"/>
    <property type="project" value="InterPro"/>
</dbReference>
<evidence type="ECO:0000313" key="11">
    <source>
        <dbReference type="Proteomes" id="UP000184080"/>
    </source>
</evidence>
<feature type="domain" description="ABC transporter" evidence="8">
    <location>
        <begin position="344"/>
        <end position="576"/>
    </location>
</feature>
<evidence type="ECO:0000313" key="10">
    <source>
        <dbReference type="EMBL" id="SHI57247.1"/>
    </source>
</evidence>
<dbReference type="SMART" id="SM00382">
    <property type="entry name" value="AAA"/>
    <property type="match status" value="1"/>
</dbReference>
<dbReference type="PROSITE" id="PS50929">
    <property type="entry name" value="ABC_TM1F"/>
    <property type="match status" value="1"/>
</dbReference>
<keyword evidence="5 7" id="KW-1133">Transmembrane helix</keyword>
<dbReference type="InterPro" id="IPR027417">
    <property type="entry name" value="P-loop_NTPase"/>
</dbReference>
<keyword evidence="11" id="KW-1185">Reference proteome</keyword>
<dbReference type="GO" id="GO:0005886">
    <property type="term" value="C:plasma membrane"/>
    <property type="evidence" value="ECO:0007669"/>
    <property type="project" value="UniProtKB-SubCell"/>
</dbReference>
<dbReference type="STRING" id="1121298.SAMN05444401_1039"/>
<dbReference type="Gene3D" id="3.40.50.300">
    <property type="entry name" value="P-loop containing nucleotide triphosphate hydrolases"/>
    <property type="match status" value="1"/>
</dbReference>
<feature type="transmembrane region" description="Helical" evidence="7">
    <location>
        <begin position="30"/>
        <end position="50"/>
    </location>
</feature>
<dbReference type="InterPro" id="IPR039421">
    <property type="entry name" value="Type_1_exporter"/>
</dbReference>
<feature type="transmembrane region" description="Helical" evidence="7">
    <location>
        <begin position="281"/>
        <end position="299"/>
    </location>
</feature>
<keyword evidence="6 7" id="KW-0472">Membrane</keyword>
<name>A0A1M6C8A7_9CLOT</name>
<comment type="subcellular location">
    <subcellularLocation>
        <location evidence="1">Cell membrane</location>
        <topology evidence="1">Multi-pass membrane protein</topology>
    </subcellularLocation>
</comment>
<dbReference type="PANTHER" id="PTHR43394:SF1">
    <property type="entry name" value="ATP-BINDING CASSETTE SUB-FAMILY B MEMBER 10, MITOCHONDRIAL"/>
    <property type="match status" value="1"/>
</dbReference>
<dbReference type="PANTHER" id="PTHR43394">
    <property type="entry name" value="ATP-DEPENDENT PERMEASE MDL1, MITOCHONDRIAL"/>
    <property type="match status" value="1"/>
</dbReference>
<accession>A0A1M6C8A7</accession>
<feature type="transmembrane region" description="Helical" evidence="7">
    <location>
        <begin position="70"/>
        <end position="87"/>
    </location>
</feature>
<dbReference type="InterPro" id="IPR036640">
    <property type="entry name" value="ABC1_TM_sf"/>
</dbReference>
<feature type="transmembrane region" description="Helical" evidence="7">
    <location>
        <begin position="257"/>
        <end position="275"/>
    </location>
</feature>
<dbReference type="SUPFAM" id="SSF52540">
    <property type="entry name" value="P-loop containing nucleoside triphosphate hydrolases"/>
    <property type="match status" value="1"/>
</dbReference>
<dbReference type="PROSITE" id="PS00211">
    <property type="entry name" value="ABC_TRANSPORTER_1"/>
    <property type="match status" value="1"/>
</dbReference>
<dbReference type="PROSITE" id="PS50893">
    <property type="entry name" value="ABC_TRANSPORTER_2"/>
    <property type="match status" value="1"/>
</dbReference>
<evidence type="ECO:0000256" key="7">
    <source>
        <dbReference type="SAM" id="Phobius"/>
    </source>
</evidence>
<protein>
    <submittedName>
        <fullName evidence="10">ATP-binding cassette, subfamily B, multidrug efflux pump</fullName>
    </submittedName>
</protein>
<keyword evidence="3" id="KW-0547">Nucleotide-binding</keyword>
<evidence type="ECO:0000256" key="1">
    <source>
        <dbReference type="ARBA" id="ARBA00004651"/>
    </source>
</evidence>
<organism evidence="10 11">
    <name type="scientific">Clostridium amylolyticum</name>
    <dbReference type="NCBI Taxonomy" id="1121298"/>
    <lineage>
        <taxon>Bacteria</taxon>
        <taxon>Bacillati</taxon>
        <taxon>Bacillota</taxon>
        <taxon>Clostridia</taxon>
        <taxon>Eubacteriales</taxon>
        <taxon>Clostridiaceae</taxon>
        <taxon>Clostridium</taxon>
    </lineage>
</organism>
<evidence type="ECO:0000256" key="4">
    <source>
        <dbReference type="ARBA" id="ARBA00022840"/>
    </source>
</evidence>
<dbReference type="Pfam" id="PF00005">
    <property type="entry name" value="ABC_tran"/>
    <property type="match status" value="1"/>
</dbReference>
<evidence type="ECO:0000256" key="3">
    <source>
        <dbReference type="ARBA" id="ARBA00022741"/>
    </source>
</evidence>
<feature type="domain" description="ABC transmembrane type-1" evidence="9">
    <location>
        <begin position="31"/>
        <end position="313"/>
    </location>
</feature>
<evidence type="ECO:0000259" key="8">
    <source>
        <dbReference type="PROSITE" id="PS50893"/>
    </source>
</evidence>
<dbReference type="CDD" id="cd07346">
    <property type="entry name" value="ABC_6TM_exporters"/>
    <property type="match status" value="1"/>
</dbReference>
<feature type="transmembrane region" description="Helical" evidence="7">
    <location>
        <begin position="145"/>
        <end position="162"/>
    </location>
</feature>
<feature type="transmembrane region" description="Helical" evidence="7">
    <location>
        <begin position="168"/>
        <end position="187"/>
    </location>
</feature>
<dbReference type="SUPFAM" id="SSF90123">
    <property type="entry name" value="ABC transporter transmembrane region"/>
    <property type="match status" value="1"/>
</dbReference>
<dbReference type="AlphaFoldDB" id="A0A1M6C8A7"/>
<evidence type="ECO:0000256" key="5">
    <source>
        <dbReference type="ARBA" id="ARBA00022989"/>
    </source>
</evidence>
<dbReference type="GO" id="GO:0005524">
    <property type="term" value="F:ATP binding"/>
    <property type="evidence" value="ECO:0007669"/>
    <property type="project" value="UniProtKB-KW"/>
</dbReference>
<keyword evidence="4 10" id="KW-0067">ATP-binding</keyword>